<accession>A0A1F6FN62</accession>
<feature type="transmembrane region" description="Helical" evidence="2">
    <location>
        <begin position="12"/>
        <end position="35"/>
    </location>
</feature>
<evidence type="ECO:0000313" key="3">
    <source>
        <dbReference type="EMBL" id="OGG87286.1"/>
    </source>
</evidence>
<dbReference type="PANTHER" id="PTHR30093:SF47">
    <property type="entry name" value="TYPE IV PILUS NON-CORE MINOR PILIN PILE"/>
    <property type="match status" value="1"/>
</dbReference>
<dbReference type="SUPFAM" id="SSF54523">
    <property type="entry name" value="Pili subunits"/>
    <property type="match status" value="1"/>
</dbReference>
<protein>
    <recommendedName>
        <fullName evidence="5">Type II secretion system protein GspG C-terminal domain-containing protein</fullName>
    </recommendedName>
</protein>
<sequence>MNKPAKKGFTLIELLVVISIISLLATLAVTSLQNAQKKSRDTRRRADLKQVSTALELYYDKNSNLYPSTSGNWWGNCSSYGSHPTSGANGWVPNLAPTHMGTLPLDPKPVGTGSCYLYISNGTDYKLLAHQTTESVCPVPSTDAMYDAVRAGQCTFTIYTSGARAW</sequence>
<evidence type="ECO:0000256" key="1">
    <source>
        <dbReference type="ARBA" id="ARBA00022481"/>
    </source>
</evidence>
<evidence type="ECO:0008006" key="5">
    <source>
        <dbReference type="Google" id="ProtNLM"/>
    </source>
</evidence>
<dbReference type="NCBIfam" id="TIGR02532">
    <property type="entry name" value="IV_pilin_GFxxxE"/>
    <property type="match status" value="1"/>
</dbReference>
<dbReference type="PANTHER" id="PTHR30093">
    <property type="entry name" value="GENERAL SECRETION PATHWAY PROTEIN G"/>
    <property type="match status" value="1"/>
</dbReference>
<comment type="caution">
    <text evidence="3">The sequence shown here is derived from an EMBL/GenBank/DDBJ whole genome shotgun (WGS) entry which is preliminary data.</text>
</comment>
<organism evidence="3 4">
    <name type="scientific">Candidatus Kuenenbacteria bacterium RIFCSPHIGHO2_02_FULL_39_13</name>
    <dbReference type="NCBI Taxonomy" id="1798561"/>
    <lineage>
        <taxon>Bacteria</taxon>
        <taxon>Candidatus Kueneniibacteriota</taxon>
    </lineage>
</organism>
<dbReference type="PROSITE" id="PS00409">
    <property type="entry name" value="PROKAR_NTER_METHYL"/>
    <property type="match status" value="1"/>
</dbReference>
<keyword evidence="2" id="KW-0472">Membrane</keyword>
<keyword evidence="2" id="KW-0812">Transmembrane</keyword>
<dbReference type="PRINTS" id="PR00813">
    <property type="entry name" value="BCTERIALGSPG"/>
</dbReference>
<dbReference type="Proteomes" id="UP000179136">
    <property type="component" value="Unassembled WGS sequence"/>
</dbReference>
<keyword evidence="2" id="KW-1133">Transmembrane helix</keyword>
<dbReference type="InterPro" id="IPR012902">
    <property type="entry name" value="N_methyl_site"/>
</dbReference>
<reference evidence="3 4" key="1">
    <citation type="journal article" date="2016" name="Nat. Commun.">
        <title>Thousands of microbial genomes shed light on interconnected biogeochemical processes in an aquifer system.</title>
        <authorList>
            <person name="Anantharaman K."/>
            <person name="Brown C.T."/>
            <person name="Hug L.A."/>
            <person name="Sharon I."/>
            <person name="Castelle C.J."/>
            <person name="Probst A.J."/>
            <person name="Thomas B.C."/>
            <person name="Singh A."/>
            <person name="Wilkins M.J."/>
            <person name="Karaoz U."/>
            <person name="Brodie E.L."/>
            <person name="Williams K.H."/>
            <person name="Hubbard S.S."/>
            <person name="Banfield J.F."/>
        </authorList>
    </citation>
    <scope>NUCLEOTIDE SEQUENCE [LARGE SCALE GENOMIC DNA]</scope>
</reference>
<dbReference type="AlphaFoldDB" id="A0A1F6FN62"/>
<evidence type="ECO:0000313" key="4">
    <source>
        <dbReference type="Proteomes" id="UP000179136"/>
    </source>
</evidence>
<dbReference type="GO" id="GO:0015628">
    <property type="term" value="P:protein secretion by the type II secretion system"/>
    <property type="evidence" value="ECO:0007669"/>
    <property type="project" value="InterPro"/>
</dbReference>
<gene>
    <name evidence="3" type="ORF">A3B87_00250</name>
</gene>
<dbReference type="STRING" id="1798561.A3B87_00250"/>
<keyword evidence="1" id="KW-0488">Methylation</keyword>
<dbReference type="GO" id="GO:0015627">
    <property type="term" value="C:type II protein secretion system complex"/>
    <property type="evidence" value="ECO:0007669"/>
    <property type="project" value="InterPro"/>
</dbReference>
<evidence type="ECO:0000256" key="2">
    <source>
        <dbReference type="SAM" id="Phobius"/>
    </source>
</evidence>
<name>A0A1F6FN62_9BACT</name>
<dbReference type="Pfam" id="PF07963">
    <property type="entry name" value="N_methyl"/>
    <property type="match status" value="1"/>
</dbReference>
<dbReference type="InterPro" id="IPR000983">
    <property type="entry name" value="Bac_GSPG_pilin"/>
</dbReference>
<proteinExistence type="predicted"/>
<dbReference type="InterPro" id="IPR045584">
    <property type="entry name" value="Pilin-like"/>
</dbReference>
<dbReference type="Gene3D" id="3.30.700.10">
    <property type="entry name" value="Glycoprotein, Type 4 Pilin"/>
    <property type="match status" value="1"/>
</dbReference>
<dbReference type="EMBL" id="MFMW01000017">
    <property type="protein sequence ID" value="OGG87286.1"/>
    <property type="molecule type" value="Genomic_DNA"/>
</dbReference>